<name>A0A8J2P9S5_9HEXA</name>
<evidence type="ECO:0000313" key="1">
    <source>
        <dbReference type="EMBL" id="CAG7731417.1"/>
    </source>
</evidence>
<feature type="non-terminal residue" evidence="1">
    <location>
        <position position="59"/>
    </location>
</feature>
<dbReference type="EMBL" id="CAJVCH010212331">
    <property type="protein sequence ID" value="CAG7731417.1"/>
    <property type="molecule type" value="Genomic_DNA"/>
</dbReference>
<evidence type="ECO:0000313" key="2">
    <source>
        <dbReference type="Proteomes" id="UP000708208"/>
    </source>
</evidence>
<proteinExistence type="predicted"/>
<dbReference type="AlphaFoldDB" id="A0A8J2P9S5"/>
<gene>
    <name evidence="1" type="ORF">AFUS01_LOCUS20009</name>
</gene>
<protein>
    <submittedName>
        <fullName evidence="1">Uncharacterized protein</fullName>
    </submittedName>
</protein>
<reference evidence="1" key="1">
    <citation type="submission" date="2021-06" db="EMBL/GenBank/DDBJ databases">
        <authorList>
            <person name="Hodson N. C."/>
            <person name="Mongue J. A."/>
            <person name="Jaron S. K."/>
        </authorList>
    </citation>
    <scope>NUCLEOTIDE SEQUENCE</scope>
</reference>
<dbReference type="Proteomes" id="UP000708208">
    <property type="component" value="Unassembled WGS sequence"/>
</dbReference>
<organism evidence="1 2">
    <name type="scientific">Allacma fusca</name>
    <dbReference type="NCBI Taxonomy" id="39272"/>
    <lineage>
        <taxon>Eukaryota</taxon>
        <taxon>Metazoa</taxon>
        <taxon>Ecdysozoa</taxon>
        <taxon>Arthropoda</taxon>
        <taxon>Hexapoda</taxon>
        <taxon>Collembola</taxon>
        <taxon>Symphypleona</taxon>
        <taxon>Sminthuridae</taxon>
        <taxon>Allacma</taxon>
    </lineage>
</organism>
<accession>A0A8J2P9S5</accession>
<sequence>MTALCPPPPTLAGDNERLTVTLTRTGFSSENWASQTNVAMGNVNYLAKAKVHKIILSKN</sequence>
<comment type="caution">
    <text evidence="1">The sequence shown here is derived from an EMBL/GenBank/DDBJ whole genome shotgun (WGS) entry which is preliminary data.</text>
</comment>
<keyword evidence="2" id="KW-1185">Reference proteome</keyword>